<feature type="non-terminal residue" evidence="1">
    <location>
        <position position="1"/>
    </location>
</feature>
<dbReference type="Proteomes" id="UP000824469">
    <property type="component" value="Unassembled WGS sequence"/>
</dbReference>
<comment type="caution">
    <text evidence="1">The sequence shown here is derived from an EMBL/GenBank/DDBJ whole genome shotgun (WGS) entry which is preliminary data.</text>
</comment>
<proteinExistence type="predicted"/>
<evidence type="ECO:0000313" key="1">
    <source>
        <dbReference type="EMBL" id="KAH9321597.1"/>
    </source>
</evidence>
<reference evidence="1 2" key="1">
    <citation type="journal article" date="2021" name="Nat. Plants">
        <title>The Taxus genome provides insights into paclitaxel biosynthesis.</title>
        <authorList>
            <person name="Xiong X."/>
            <person name="Gou J."/>
            <person name="Liao Q."/>
            <person name="Li Y."/>
            <person name="Zhou Q."/>
            <person name="Bi G."/>
            <person name="Li C."/>
            <person name="Du R."/>
            <person name="Wang X."/>
            <person name="Sun T."/>
            <person name="Guo L."/>
            <person name="Liang H."/>
            <person name="Lu P."/>
            <person name="Wu Y."/>
            <person name="Zhang Z."/>
            <person name="Ro D.K."/>
            <person name="Shang Y."/>
            <person name="Huang S."/>
            <person name="Yan J."/>
        </authorList>
    </citation>
    <scope>NUCLEOTIDE SEQUENCE [LARGE SCALE GENOMIC DNA]</scope>
    <source>
        <strain evidence="1">Ta-2019</strain>
    </source>
</reference>
<accession>A0AA38GDF7</accession>
<dbReference type="AlphaFoldDB" id="A0AA38GDF7"/>
<organism evidence="1 2">
    <name type="scientific">Taxus chinensis</name>
    <name type="common">Chinese yew</name>
    <name type="synonym">Taxus wallichiana var. chinensis</name>
    <dbReference type="NCBI Taxonomy" id="29808"/>
    <lineage>
        <taxon>Eukaryota</taxon>
        <taxon>Viridiplantae</taxon>
        <taxon>Streptophyta</taxon>
        <taxon>Embryophyta</taxon>
        <taxon>Tracheophyta</taxon>
        <taxon>Spermatophyta</taxon>
        <taxon>Pinopsida</taxon>
        <taxon>Pinidae</taxon>
        <taxon>Conifers II</taxon>
        <taxon>Cupressales</taxon>
        <taxon>Taxaceae</taxon>
        <taxon>Taxus</taxon>
    </lineage>
</organism>
<feature type="non-terminal residue" evidence="1">
    <location>
        <position position="62"/>
    </location>
</feature>
<name>A0AA38GDF7_TAXCH</name>
<keyword evidence="2" id="KW-1185">Reference proteome</keyword>
<sequence length="62" mass="6956">DDFNTEIQNLGVPAIHENTSSGDLLNPFEELVKKESKDPFSFDEDTLESLTEIGFLISIKVK</sequence>
<evidence type="ECO:0000313" key="2">
    <source>
        <dbReference type="Proteomes" id="UP000824469"/>
    </source>
</evidence>
<gene>
    <name evidence="1" type="ORF">KI387_016236</name>
</gene>
<dbReference type="EMBL" id="JAHRHJ020000003">
    <property type="protein sequence ID" value="KAH9321597.1"/>
    <property type="molecule type" value="Genomic_DNA"/>
</dbReference>
<protein>
    <submittedName>
        <fullName evidence="1">Uncharacterized protein</fullName>
    </submittedName>
</protein>